<dbReference type="EMBL" id="LXYT01000002">
    <property type="protein sequence ID" value="OLY43187.1"/>
    <property type="molecule type" value="Genomic_DNA"/>
</dbReference>
<dbReference type="PANTHER" id="PTHR30137:SF15">
    <property type="entry name" value="BLL6902 PROTEIN"/>
    <property type="match status" value="1"/>
</dbReference>
<sequence length="336" mass="36870">MANNQRKLGFFSRLLDDVPAGERYKLAEEQIIFAEELGFETAWVAQHHFHPQEGGLPSPFVFLSNVAAKTKRIKLGTGVITLPMENPVRVAEDAAVVDLLSNGRLELGFGTGGTRESFEVFGVNPDKRGEVYAHHLEVLRHAFAGEDLLDGNRLYPGAPHLLRRFWMATFSPFGGKLAGEKGDGLMLSRTQPRPADNLYASLDEIQNPIIDAYLAALPASVKPRIMASRSLFVSRDRAHALELAEKGLKKAAKRLGKALSNKKSDTLEDLIVAFDQHVGTPEDVIASLKKDTSLNRATDVVFQVHSVDPPHEDIMKSLELTAKEIAPALGLKLATH</sequence>
<protein>
    <submittedName>
        <fullName evidence="2">Putative FMN-dependent luciferase-like monooxygenase, KPN_01858 family</fullName>
    </submittedName>
</protein>
<evidence type="ECO:0000313" key="2">
    <source>
        <dbReference type="EMBL" id="OLY43187.1"/>
    </source>
</evidence>
<comment type="caution">
    <text evidence="2">The sequence shown here is derived from an EMBL/GenBank/DDBJ whole genome shotgun (WGS) entry which is preliminary data.</text>
</comment>
<dbReference type="Pfam" id="PF00296">
    <property type="entry name" value="Bac_luciferase"/>
    <property type="match status" value="1"/>
</dbReference>
<dbReference type="NCBIfam" id="TIGR04027">
    <property type="entry name" value="LLM_KPN_01858"/>
    <property type="match status" value="1"/>
</dbReference>
<proteinExistence type="predicted"/>
<keyword evidence="2" id="KW-0503">Monooxygenase</keyword>
<dbReference type="InterPro" id="IPR050766">
    <property type="entry name" value="Bact_Lucif_Oxidored"/>
</dbReference>
<dbReference type="PANTHER" id="PTHR30137">
    <property type="entry name" value="LUCIFERASE-LIKE MONOOXYGENASE"/>
    <property type="match status" value="1"/>
</dbReference>
<accession>A0A1R0F8A0</accession>
<dbReference type="Gene3D" id="3.20.20.30">
    <property type="entry name" value="Luciferase-like domain"/>
    <property type="match status" value="1"/>
</dbReference>
<keyword evidence="2" id="KW-0560">Oxidoreductase</keyword>
<dbReference type="InterPro" id="IPR011251">
    <property type="entry name" value="Luciferase-like_dom"/>
</dbReference>
<evidence type="ECO:0000259" key="1">
    <source>
        <dbReference type="Pfam" id="PF00296"/>
    </source>
</evidence>
<dbReference type="GO" id="GO:0004497">
    <property type="term" value="F:monooxygenase activity"/>
    <property type="evidence" value="ECO:0007669"/>
    <property type="project" value="UniProtKB-KW"/>
</dbReference>
<organism evidence="2 3">
    <name type="scientific">Bartonella apis</name>
    <dbReference type="NCBI Taxonomy" id="1686310"/>
    <lineage>
        <taxon>Bacteria</taxon>
        <taxon>Pseudomonadati</taxon>
        <taxon>Pseudomonadota</taxon>
        <taxon>Alphaproteobacteria</taxon>
        <taxon>Hyphomicrobiales</taxon>
        <taxon>Bartonellaceae</taxon>
        <taxon>Bartonella</taxon>
    </lineage>
</organism>
<dbReference type="GO" id="GO:0005829">
    <property type="term" value="C:cytosol"/>
    <property type="evidence" value="ECO:0007669"/>
    <property type="project" value="TreeGrafter"/>
</dbReference>
<keyword evidence="3" id="KW-1185">Reference proteome</keyword>
<dbReference type="SUPFAM" id="SSF51679">
    <property type="entry name" value="Bacterial luciferase-like"/>
    <property type="match status" value="1"/>
</dbReference>
<gene>
    <name evidence="2" type="ORF">PEB0149_006090</name>
</gene>
<dbReference type="RefSeq" id="WP_075870407.1">
    <property type="nucleotide sequence ID" value="NZ_CALYQA010000001.1"/>
</dbReference>
<dbReference type="AlphaFoldDB" id="A0A1R0F8A0"/>
<reference evidence="2 3" key="1">
    <citation type="submission" date="2016-12" db="EMBL/GenBank/DDBJ databases">
        <title>Comparative genomics of Bartonella apis.</title>
        <authorList>
            <person name="Engel P."/>
        </authorList>
    </citation>
    <scope>NUCLEOTIDE SEQUENCE [LARGE SCALE GENOMIC DNA]</scope>
    <source>
        <strain evidence="2 3">PEB0149</strain>
    </source>
</reference>
<feature type="domain" description="Luciferase-like" evidence="1">
    <location>
        <begin position="19"/>
        <end position="289"/>
    </location>
</feature>
<dbReference type="InterPro" id="IPR036661">
    <property type="entry name" value="Luciferase-like_sf"/>
</dbReference>
<dbReference type="InterPro" id="IPR024003">
    <property type="entry name" value="Luciferase-like_KPN01858"/>
</dbReference>
<dbReference type="GO" id="GO:0016705">
    <property type="term" value="F:oxidoreductase activity, acting on paired donors, with incorporation or reduction of molecular oxygen"/>
    <property type="evidence" value="ECO:0007669"/>
    <property type="project" value="InterPro"/>
</dbReference>
<evidence type="ECO:0000313" key="3">
    <source>
        <dbReference type="Proteomes" id="UP000187344"/>
    </source>
</evidence>
<name>A0A1R0F8A0_9HYPH</name>
<dbReference type="Proteomes" id="UP000187344">
    <property type="component" value="Unassembled WGS sequence"/>
</dbReference>
<dbReference type="OrthoDB" id="9804736at2"/>